<dbReference type="Pfam" id="PF21788">
    <property type="entry name" value="TNP-like_GBD"/>
    <property type="match status" value="1"/>
</dbReference>
<evidence type="ECO:0000259" key="2">
    <source>
        <dbReference type="Pfam" id="PF21788"/>
    </source>
</evidence>
<feature type="non-terminal residue" evidence="3">
    <location>
        <position position="1"/>
    </location>
</feature>
<name>A0A131XMQ2_9ACAR</name>
<proteinExistence type="evidence at transcript level"/>
<sequence length="601" mass="67876">LQDKACCLLFDEIPLKESLMYDQSKDIVLGLSDDGNSRTNRMANTALIVAVSGISRRWMQPVAFVVSHDATPALVVRQLLFALIQQLETKGLLVKALVCDQDSNNVSLLKMLVRSFHEPTFFVNGRKMYFLFDTAHLIKVTRNNLKGNKLTIGSEVVDWKHIETMYETTRSADRTSDAPAELLKTKLVKKLRLQHIRKMSSTDMAVKYATQIFSESVSTALLILMAIGELPADAKATAEFVERMDRLFDCLNSSAVKKQNEKMRYAMSDGSEHQSFLEACITWISGWHFGGPRSRQPHAIKGWQITIKAVLLLWIDLKQEFGFSYLLTRRLQLGTLENFLATIRHKLGSKEAPNMCQFMDSFKNFWIKKLFRLATQGKREATGAFLANIEEALAFMPLSSAPALSRSRRHESVCASVQVPLQESTGITCENVVYHITGTLVKDFLNLRPVDCTCHGMLLDKGGGEASSKRDKFFALLKEDGVAECLFSAIAETAEECLNYMKELDRCFNEEIAYIIHCTNICRYLVQVMPKQPDLFCSPACNSKYLSMFCHRRLCWHISFANKNVENRPSRSAAARKISKLSNLSAQIPNVITTDNKVRET</sequence>
<dbReference type="InterPro" id="IPR048366">
    <property type="entry name" value="TNP-like_GBD"/>
</dbReference>
<feature type="domain" description="Transposable element P transposase-like GTP-binding insertion" evidence="2">
    <location>
        <begin position="135"/>
        <end position="262"/>
    </location>
</feature>
<evidence type="ECO:0000313" key="3">
    <source>
        <dbReference type="EMBL" id="JAP67398.1"/>
    </source>
</evidence>
<evidence type="ECO:0000259" key="1">
    <source>
        <dbReference type="Pfam" id="PF21787"/>
    </source>
</evidence>
<dbReference type="AlphaFoldDB" id="A0A131XMQ2"/>
<dbReference type="InterPro" id="IPR048365">
    <property type="entry name" value="TNP-like_RNaseH_N"/>
</dbReference>
<organism evidence="3">
    <name type="scientific">Hyalomma excavatum</name>
    <dbReference type="NCBI Taxonomy" id="257692"/>
    <lineage>
        <taxon>Eukaryota</taxon>
        <taxon>Metazoa</taxon>
        <taxon>Ecdysozoa</taxon>
        <taxon>Arthropoda</taxon>
        <taxon>Chelicerata</taxon>
        <taxon>Arachnida</taxon>
        <taxon>Acari</taxon>
        <taxon>Parasitiformes</taxon>
        <taxon>Ixodida</taxon>
        <taxon>Ixodoidea</taxon>
        <taxon>Ixodidae</taxon>
        <taxon>Hyalomminae</taxon>
        <taxon>Hyalomma</taxon>
    </lineage>
</organism>
<accession>A0A131XMQ2</accession>
<feature type="domain" description="Transposable element P transposase-like RNase H" evidence="1">
    <location>
        <begin position="3"/>
        <end position="112"/>
    </location>
</feature>
<dbReference type="Pfam" id="PF21787">
    <property type="entry name" value="TNP-like_RNaseH_N"/>
    <property type="match status" value="1"/>
</dbReference>
<reference evidence="3" key="1">
    <citation type="journal article" date="2017" name="Ticks Tick Borne Dis.">
        <title>An insight into the sialome of Hyalomma excavatum.</title>
        <authorList>
            <person name="Ribeiro J.M."/>
            <person name="Slovak M."/>
            <person name="Francischetti I.M."/>
        </authorList>
    </citation>
    <scope>NUCLEOTIDE SEQUENCE</scope>
    <source>
        <strain evidence="3">Samish</strain>
        <tissue evidence="3">Salivary glands</tissue>
    </source>
</reference>
<protein>
    <submittedName>
        <fullName evidence="3">Putative transposase</fullName>
    </submittedName>
</protein>
<dbReference type="EMBL" id="GEFH01001183">
    <property type="protein sequence ID" value="JAP67398.1"/>
    <property type="molecule type" value="mRNA"/>
</dbReference>